<feature type="chain" id="PRO_5043720278" evidence="1">
    <location>
        <begin position="35"/>
        <end position="61"/>
    </location>
</feature>
<sequence>RAADQRSSRGRCSAERFLPLLFILLLLKARNKQCLQLSSSLCNQFGEEVLAEKNLELSHFP</sequence>
<accession>A0AAV7QDY4</accession>
<feature type="non-terminal residue" evidence="2">
    <location>
        <position position="1"/>
    </location>
</feature>
<reference evidence="2" key="1">
    <citation type="journal article" date="2022" name="bioRxiv">
        <title>Sequencing and chromosome-scale assembly of the giantPleurodeles waltlgenome.</title>
        <authorList>
            <person name="Brown T."/>
            <person name="Elewa A."/>
            <person name="Iarovenko S."/>
            <person name="Subramanian E."/>
            <person name="Araus A.J."/>
            <person name="Petzold A."/>
            <person name="Susuki M."/>
            <person name="Suzuki K.-i.T."/>
            <person name="Hayashi T."/>
            <person name="Toyoda A."/>
            <person name="Oliveira C."/>
            <person name="Osipova E."/>
            <person name="Leigh N.D."/>
            <person name="Simon A."/>
            <person name="Yun M.H."/>
        </authorList>
    </citation>
    <scope>NUCLEOTIDE SEQUENCE</scope>
    <source>
        <strain evidence="2">20211129_DDA</strain>
        <tissue evidence="2">Liver</tissue>
    </source>
</reference>
<evidence type="ECO:0000313" key="3">
    <source>
        <dbReference type="Proteomes" id="UP001066276"/>
    </source>
</evidence>
<organism evidence="2 3">
    <name type="scientific">Pleurodeles waltl</name>
    <name type="common">Iberian ribbed newt</name>
    <dbReference type="NCBI Taxonomy" id="8319"/>
    <lineage>
        <taxon>Eukaryota</taxon>
        <taxon>Metazoa</taxon>
        <taxon>Chordata</taxon>
        <taxon>Craniata</taxon>
        <taxon>Vertebrata</taxon>
        <taxon>Euteleostomi</taxon>
        <taxon>Amphibia</taxon>
        <taxon>Batrachia</taxon>
        <taxon>Caudata</taxon>
        <taxon>Salamandroidea</taxon>
        <taxon>Salamandridae</taxon>
        <taxon>Pleurodelinae</taxon>
        <taxon>Pleurodeles</taxon>
    </lineage>
</organism>
<proteinExistence type="predicted"/>
<evidence type="ECO:0000313" key="2">
    <source>
        <dbReference type="EMBL" id="KAJ1137722.1"/>
    </source>
</evidence>
<name>A0AAV7QDY4_PLEWA</name>
<protein>
    <submittedName>
        <fullName evidence="2">Uncharacterized protein</fullName>
    </submittedName>
</protein>
<dbReference type="AlphaFoldDB" id="A0AAV7QDY4"/>
<feature type="signal peptide" evidence="1">
    <location>
        <begin position="1"/>
        <end position="34"/>
    </location>
</feature>
<gene>
    <name evidence="2" type="ORF">NDU88_004120</name>
</gene>
<evidence type="ECO:0000256" key="1">
    <source>
        <dbReference type="SAM" id="SignalP"/>
    </source>
</evidence>
<dbReference type="Proteomes" id="UP001066276">
    <property type="component" value="Chromosome 6"/>
</dbReference>
<keyword evidence="3" id="KW-1185">Reference proteome</keyword>
<feature type="non-terminal residue" evidence="2">
    <location>
        <position position="61"/>
    </location>
</feature>
<keyword evidence="1" id="KW-0732">Signal</keyword>
<dbReference type="EMBL" id="JANPWB010000010">
    <property type="protein sequence ID" value="KAJ1137722.1"/>
    <property type="molecule type" value="Genomic_DNA"/>
</dbReference>
<comment type="caution">
    <text evidence="2">The sequence shown here is derived from an EMBL/GenBank/DDBJ whole genome shotgun (WGS) entry which is preliminary data.</text>
</comment>